<reference evidence="5 6" key="1">
    <citation type="journal article" date="2024" name="IMA Fungus">
        <title>IMA Genome - F19 : A genome assembly and annotation guide to empower mycologists, including annotated draft genome sequences of Ceratocystis pirilliformis, Diaporthe australafricana, Fusarium ophioides, Paecilomyces lecythidis, and Sporothrix stenoceras.</title>
        <authorList>
            <person name="Aylward J."/>
            <person name="Wilson A.M."/>
            <person name="Visagie C.M."/>
            <person name="Spraker J."/>
            <person name="Barnes I."/>
            <person name="Buitendag C."/>
            <person name="Ceriani C."/>
            <person name="Del Mar Angel L."/>
            <person name="du Plessis D."/>
            <person name="Fuchs T."/>
            <person name="Gasser K."/>
            <person name="Kramer D."/>
            <person name="Li W."/>
            <person name="Munsamy K."/>
            <person name="Piso A."/>
            <person name="Price J.L."/>
            <person name="Sonnekus B."/>
            <person name="Thomas C."/>
            <person name="van der Nest A."/>
            <person name="van Dijk A."/>
            <person name="van Heerden A."/>
            <person name="van Vuuren N."/>
            <person name="Yilmaz N."/>
            <person name="Duong T.A."/>
            <person name="van der Merwe N.A."/>
            <person name="Wingfield M.J."/>
            <person name="Wingfield B.D."/>
        </authorList>
    </citation>
    <scope>NUCLEOTIDE SEQUENCE [LARGE SCALE GENOMIC DNA]</scope>
    <source>
        <strain evidence="5 6">CMW 5346</strain>
    </source>
</reference>
<accession>A0ABR3YLZ7</accession>
<dbReference type="PANTHER" id="PTHR43098">
    <property type="entry name" value="L-ORNITHINE N(5)-MONOOXYGENASE-RELATED"/>
    <property type="match status" value="1"/>
</dbReference>
<evidence type="ECO:0000256" key="2">
    <source>
        <dbReference type="ARBA" id="ARBA00022827"/>
    </source>
</evidence>
<name>A0ABR3YLZ7_9PEZI</name>
<dbReference type="Pfam" id="PF00743">
    <property type="entry name" value="FMO-like"/>
    <property type="match status" value="1"/>
</dbReference>
<evidence type="ECO:0000256" key="4">
    <source>
        <dbReference type="ARBA" id="ARBA00023002"/>
    </source>
</evidence>
<evidence type="ECO:0000313" key="6">
    <source>
        <dbReference type="Proteomes" id="UP001583186"/>
    </source>
</evidence>
<proteinExistence type="predicted"/>
<organism evidence="5 6">
    <name type="scientific">Sporothrix stenoceras</name>
    <dbReference type="NCBI Taxonomy" id="5173"/>
    <lineage>
        <taxon>Eukaryota</taxon>
        <taxon>Fungi</taxon>
        <taxon>Dikarya</taxon>
        <taxon>Ascomycota</taxon>
        <taxon>Pezizomycotina</taxon>
        <taxon>Sordariomycetes</taxon>
        <taxon>Sordariomycetidae</taxon>
        <taxon>Ophiostomatales</taxon>
        <taxon>Ophiostomataceae</taxon>
        <taxon>Sporothrix</taxon>
    </lineage>
</organism>
<evidence type="ECO:0000313" key="5">
    <source>
        <dbReference type="EMBL" id="KAL1889070.1"/>
    </source>
</evidence>
<gene>
    <name evidence="5" type="ORF">Sste5346_009135</name>
</gene>
<keyword evidence="6" id="KW-1185">Reference proteome</keyword>
<dbReference type="PANTHER" id="PTHR43098:SF5">
    <property type="entry name" value="DUAL-FUNCTIONAL MONOOXYGENASE_METHYLTRANSFERASE PSOF"/>
    <property type="match status" value="1"/>
</dbReference>
<dbReference type="EMBL" id="JAWCUI010000080">
    <property type="protein sequence ID" value="KAL1889070.1"/>
    <property type="molecule type" value="Genomic_DNA"/>
</dbReference>
<dbReference type="SUPFAM" id="SSF51905">
    <property type="entry name" value="FAD/NAD(P)-binding domain"/>
    <property type="match status" value="3"/>
</dbReference>
<evidence type="ECO:0000256" key="3">
    <source>
        <dbReference type="ARBA" id="ARBA00022857"/>
    </source>
</evidence>
<keyword evidence="4" id="KW-0560">Oxidoreductase</keyword>
<dbReference type="Proteomes" id="UP001583186">
    <property type="component" value="Unassembled WGS sequence"/>
</dbReference>
<dbReference type="Gene3D" id="3.50.50.60">
    <property type="entry name" value="FAD/NAD(P)-binding domain"/>
    <property type="match status" value="2"/>
</dbReference>
<sequence length="565" mass="62605">MGSLPSPEDYDVLILGAGMSGMCALHHIRKTLPQLRVRVLEAAPDVGGTWYWNCYPGARFDSESVSYAFSFDKGVLDEWRWSEAFASQPETLRYLRLVADRLDLKKDIQFNTRVTTLHWSDERRLWKAVDEHGTVYTARFVVSCIGFLSNPTLPNIPGIASFAGQGFHTSRWPRELQGKQAEAALAGKRIGVIGTGATGIQTITALAQMPNIPSLTVFQRHATWTVPLRNTPLTPDQAETYRHNADSIFGLANSTPTGFLHQADPHKTAELSLEDRLAHYERIYNKPGMAKWLGAFSDTYTDRAANEEYSQFIAQKIKDRVHDPGLANRLVPTDHGFGLRRVPLESGYFEAFNKEHVHLVDLKETPIQTVTPGGIQTADGKEHPLDVLVYATGFNAITGSFVDMDIRGREGVPLMGSSAMGEKEKRNAGASAVWMDYRPRTFLGITVPHCPNLFMVLGPHQPFGNAPRSIEHVVEVVVGLLATCADKGYTFVEPTPAAVEDWTTHVISCSDGALLNEVDSWMTGVNTNVKGRGERSVARYAGSLVEYKRRCRACQEAGWEGLEMK</sequence>
<keyword evidence="3" id="KW-0521">NADP</keyword>
<comment type="caution">
    <text evidence="5">The sequence shown here is derived from an EMBL/GenBank/DDBJ whole genome shotgun (WGS) entry which is preliminary data.</text>
</comment>
<dbReference type="InterPro" id="IPR050775">
    <property type="entry name" value="FAD-binding_Monooxygenases"/>
</dbReference>
<keyword evidence="1" id="KW-0285">Flavoprotein</keyword>
<protein>
    <recommendedName>
        <fullName evidence="7">Cyclohexanone monooxygenase</fullName>
    </recommendedName>
</protein>
<evidence type="ECO:0008006" key="7">
    <source>
        <dbReference type="Google" id="ProtNLM"/>
    </source>
</evidence>
<dbReference type="InterPro" id="IPR020946">
    <property type="entry name" value="Flavin_mOase-like"/>
</dbReference>
<keyword evidence="2" id="KW-0274">FAD</keyword>
<dbReference type="InterPro" id="IPR036188">
    <property type="entry name" value="FAD/NAD-bd_sf"/>
</dbReference>
<evidence type="ECO:0000256" key="1">
    <source>
        <dbReference type="ARBA" id="ARBA00022630"/>
    </source>
</evidence>